<name>A0A9P0L0S2_ACAOB</name>
<proteinExistence type="predicted"/>
<comment type="caution">
    <text evidence="1">The sequence shown here is derived from an EMBL/GenBank/DDBJ whole genome shotgun (WGS) entry which is preliminary data.</text>
</comment>
<protein>
    <submittedName>
        <fullName evidence="1">Uncharacterized protein</fullName>
    </submittedName>
</protein>
<dbReference type="Proteomes" id="UP001152888">
    <property type="component" value="Unassembled WGS sequence"/>
</dbReference>
<reference evidence="1" key="1">
    <citation type="submission" date="2022-03" db="EMBL/GenBank/DDBJ databases">
        <authorList>
            <person name="Sayadi A."/>
        </authorList>
    </citation>
    <scope>NUCLEOTIDE SEQUENCE</scope>
</reference>
<gene>
    <name evidence="1" type="ORF">ACAOBT_LOCUS16662</name>
</gene>
<dbReference type="AlphaFoldDB" id="A0A9P0L0S2"/>
<sequence>MYENNFCSYSVLPLPVKSAKNCNSSLTIGYTHSGRYV</sequence>
<dbReference type="EMBL" id="CAKOFQ010006979">
    <property type="protein sequence ID" value="CAH1985421.1"/>
    <property type="molecule type" value="Genomic_DNA"/>
</dbReference>
<evidence type="ECO:0000313" key="1">
    <source>
        <dbReference type="EMBL" id="CAH1985421.1"/>
    </source>
</evidence>
<accession>A0A9P0L0S2</accession>
<organism evidence="1 2">
    <name type="scientific">Acanthoscelides obtectus</name>
    <name type="common">Bean weevil</name>
    <name type="synonym">Bruchus obtectus</name>
    <dbReference type="NCBI Taxonomy" id="200917"/>
    <lineage>
        <taxon>Eukaryota</taxon>
        <taxon>Metazoa</taxon>
        <taxon>Ecdysozoa</taxon>
        <taxon>Arthropoda</taxon>
        <taxon>Hexapoda</taxon>
        <taxon>Insecta</taxon>
        <taxon>Pterygota</taxon>
        <taxon>Neoptera</taxon>
        <taxon>Endopterygota</taxon>
        <taxon>Coleoptera</taxon>
        <taxon>Polyphaga</taxon>
        <taxon>Cucujiformia</taxon>
        <taxon>Chrysomeloidea</taxon>
        <taxon>Chrysomelidae</taxon>
        <taxon>Bruchinae</taxon>
        <taxon>Bruchini</taxon>
        <taxon>Acanthoscelides</taxon>
    </lineage>
</organism>
<evidence type="ECO:0000313" key="2">
    <source>
        <dbReference type="Proteomes" id="UP001152888"/>
    </source>
</evidence>
<keyword evidence="2" id="KW-1185">Reference proteome</keyword>